<evidence type="ECO:0008006" key="6">
    <source>
        <dbReference type="Google" id="ProtNLM"/>
    </source>
</evidence>
<feature type="chain" id="PRO_5042571592" description="Keratin associated protein" evidence="1">
    <location>
        <begin position="30"/>
        <end position="75"/>
    </location>
</feature>
<dbReference type="Proteomes" id="UP000465622">
    <property type="component" value="Chromosome"/>
</dbReference>
<feature type="signal peptide" evidence="1">
    <location>
        <begin position="1"/>
        <end position="29"/>
    </location>
</feature>
<dbReference type="AlphaFoldDB" id="A0AAI8TWH2"/>
<reference evidence="2 4" key="1">
    <citation type="journal article" date="2019" name="Emerg. Microbes Infect.">
        <title>Comprehensive subspecies identification of 175 nontuberculous mycobacteria species based on 7547 genomic profiles.</title>
        <authorList>
            <person name="Matsumoto Y."/>
            <person name="Kinjo T."/>
            <person name="Motooka D."/>
            <person name="Nabeya D."/>
            <person name="Jung N."/>
            <person name="Uechi K."/>
            <person name="Horii T."/>
            <person name="Iida T."/>
            <person name="Fujita J."/>
            <person name="Nakamura S."/>
        </authorList>
    </citation>
    <scope>NUCLEOTIDE SEQUENCE [LARGE SCALE GENOMIC DNA]</scope>
    <source>
        <strain evidence="2 4">JCM 12375</strain>
    </source>
</reference>
<organism evidence="3 5">
    <name type="scientific">Mycolicibacterium mageritense</name>
    <name type="common">Mycobacterium mageritense</name>
    <dbReference type="NCBI Taxonomy" id="53462"/>
    <lineage>
        <taxon>Bacteria</taxon>
        <taxon>Bacillati</taxon>
        <taxon>Actinomycetota</taxon>
        <taxon>Actinomycetes</taxon>
        <taxon>Mycobacteriales</taxon>
        <taxon>Mycobacteriaceae</taxon>
        <taxon>Mycolicibacterium</taxon>
    </lineage>
</organism>
<evidence type="ECO:0000313" key="5">
    <source>
        <dbReference type="Proteomes" id="UP001241092"/>
    </source>
</evidence>
<name>A0AAI8TWH2_MYCME</name>
<evidence type="ECO:0000313" key="3">
    <source>
        <dbReference type="EMBL" id="BDY29797.1"/>
    </source>
</evidence>
<accession>A0AAI8TWH2</accession>
<dbReference type="EMBL" id="AP022567">
    <property type="protein sequence ID" value="BBX34884.1"/>
    <property type="molecule type" value="Genomic_DNA"/>
</dbReference>
<keyword evidence="4" id="KW-1185">Reference proteome</keyword>
<evidence type="ECO:0000256" key="1">
    <source>
        <dbReference type="SAM" id="SignalP"/>
    </source>
</evidence>
<evidence type="ECO:0000313" key="4">
    <source>
        <dbReference type="Proteomes" id="UP000465622"/>
    </source>
</evidence>
<reference evidence="3" key="3">
    <citation type="submission" date="2023-03" db="EMBL/GenBank/DDBJ databases">
        <title>Draft genome sequence of a Mycolicibacterium mageritense strain H4_3_1 isolated from a hybrid biological-inorganic system reactor.</title>
        <authorList>
            <person name="Feng X."/>
            <person name="Kazama D."/>
            <person name="Sato K."/>
            <person name="Kobayashi H."/>
        </authorList>
    </citation>
    <scope>NUCLEOTIDE SEQUENCE</scope>
    <source>
        <strain evidence="3">H4_3_1</strain>
    </source>
</reference>
<dbReference type="RefSeq" id="WP_036429274.1">
    <property type="nucleotide sequence ID" value="NZ_AP022567.1"/>
</dbReference>
<sequence>MTIKLRYVASLFVTGAAAAAIAAAPTAAAAPSCVGSGNATICQRGGHTAITTNPPVNRAPTSVYGPFLPSHYPFR</sequence>
<protein>
    <recommendedName>
        <fullName evidence="6">Keratin associated protein</fullName>
    </recommendedName>
</protein>
<keyword evidence="1" id="KW-0732">Signal</keyword>
<evidence type="ECO:0000313" key="2">
    <source>
        <dbReference type="EMBL" id="BBX34884.1"/>
    </source>
</evidence>
<gene>
    <name evidence="3" type="ORF">hbim_03737</name>
    <name evidence="2" type="ORF">MMAGJ_41660</name>
</gene>
<reference evidence="2" key="2">
    <citation type="submission" date="2020-02" db="EMBL/GenBank/DDBJ databases">
        <authorList>
            <person name="Matsumoto Y."/>
            <person name="Motooka D."/>
            <person name="Nakamura S."/>
        </authorList>
    </citation>
    <scope>NUCLEOTIDE SEQUENCE</scope>
    <source>
        <strain evidence="2">JCM 12375</strain>
    </source>
</reference>
<dbReference type="Proteomes" id="UP001241092">
    <property type="component" value="Chromosome"/>
</dbReference>
<proteinExistence type="predicted"/>
<dbReference type="EMBL" id="AP027452">
    <property type="protein sequence ID" value="BDY29797.1"/>
    <property type="molecule type" value="Genomic_DNA"/>
</dbReference>